<evidence type="ECO:0000259" key="1">
    <source>
        <dbReference type="Pfam" id="PF03732"/>
    </source>
</evidence>
<evidence type="ECO:0000313" key="2">
    <source>
        <dbReference type="EMBL" id="KAF2891822.1"/>
    </source>
</evidence>
<feature type="non-terminal residue" evidence="2">
    <location>
        <position position="1"/>
    </location>
</feature>
<feature type="domain" description="Retrotransposon gag" evidence="1">
    <location>
        <begin position="56"/>
        <end position="115"/>
    </location>
</feature>
<accession>A0A8K0G7U6</accession>
<dbReference type="Pfam" id="PF03732">
    <property type="entry name" value="Retrotrans_gag"/>
    <property type="match status" value="1"/>
</dbReference>
<proteinExistence type="predicted"/>
<protein>
    <recommendedName>
        <fullName evidence="1">Retrotransposon gag domain-containing protein</fullName>
    </recommendedName>
</protein>
<keyword evidence="3" id="KW-1185">Reference proteome</keyword>
<dbReference type="OrthoDB" id="6765300at2759"/>
<reference evidence="2" key="1">
    <citation type="submission" date="2019-08" db="EMBL/GenBank/DDBJ databases">
        <title>The genome of the North American firefly Photinus pyralis.</title>
        <authorList>
            <consortium name="Photinus pyralis genome working group"/>
            <person name="Fallon T.R."/>
            <person name="Sander Lower S.E."/>
            <person name="Weng J.-K."/>
        </authorList>
    </citation>
    <scope>NUCLEOTIDE SEQUENCE</scope>
    <source>
        <strain evidence="2">TRF0915ILg1</strain>
        <tissue evidence="2">Whole body</tissue>
    </source>
</reference>
<organism evidence="2 3">
    <name type="scientific">Ignelater luminosus</name>
    <name type="common">Cucubano</name>
    <name type="synonym">Pyrophorus luminosus</name>
    <dbReference type="NCBI Taxonomy" id="2038154"/>
    <lineage>
        <taxon>Eukaryota</taxon>
        <taxon>Metazoa</taxon>
        <taxon>Ecdysozoa</taxon>
        <taxon>Arthropoda</taxon>
        <taxon>Hexapoda</taxon>
        <taxon>Insecta</taxon>
        <taxon>Pterygota</taxon>
        <taxon>Neoptera</taxon>
        <taxon>Endopterygota</taxon>
        <taxon>Coleoptera</taxon>
        <taxon>Polyphaga</taxon>
        <taxon>Elateriformia</taxon>
        <taxon>Elateroidea</taxon>
        <taxon>Elateridae</taxon>
        <taxon>Agrypninae</taxon>
        <taxon>Pyrophorini</taxon>
        <taxon>Ignelater</taxon>
    </lineage>
</organism>
<dbReference type="EMBL" id="VTPC01021848">
    <property type="protein sequence ID" value="KAF2891822.1"/>
    <property type="molecule type" value="Genomic_DNA"/>
</dbReference>
<evidence type="ECO:0000313" key="3">
    <source>
        <dbReference type="Proteomes" id="UP000801492"/>
    </source>
</evidence>
<gene>
    <name evidence="2" type="ORF">ILUMI_14351</name>
</gene>
<dbReference type="Proteomes" id="UP000801492">
    <property type="component" value="Unassembled WGS sequence"/>
</dbReference>
<sequence length="148" mass="17501">MSNYSEINIAREMIPQYEEGSKNLSYFLQQCEKCIETYRNKTAGQEDCSARDTSIISNSSTWTKVRETLLNRFGDQQNEILLENDLATCYQLANENYDQYYERIKEKLHQLLKHVAIKEADETLRDYKVKLYKQRALDTYKAGLLELY</sequence>
<comment type="caution">
    <text evidence="2">The sequence shown here is derived from an EMBL/GenBank/DDBJ whole genome shotgun (WGS) entry which is preliminary data.</text>
</comment>
<dbReference type="InterPro" id="IPR005162">
    <property type="entry name" value="Retrotrans_gag_dom"/>
</dbReference>
<name>A0A8K0G7U6_IGNLU</name>
<dbReference type="AlphaFoldDB" id="A0A8K0G7U6"/>